<dbReference type="AlphaFoldDB" id="A0AAD5HFH1"/>
<protein>
    <submittedName>
        <fullName evidence="3">Uncharacterized protein</fullName>
    </submittedName>
</protein>
<feature type="signal peptide" evidence="2">
    <location>
        <begin position="1"/>
        <end position="20"/>
    </location>
</feature>
<evidence type="ECO:0000313" key="3">
    <source>
        <dbReference type="EMBL" id="KAI8580681.1"/>
    </source>
</evidence>
<feature type="compositionally biased region" description="Basic and acidic residues" evidence="1">
    <location>
        <begin position="58"/>
        <end position="67"/>
    </location>
</feature>
<sequence length="177" mass="18081">MRSAIPILFCCLYALSAVDATPFSERGNAEIQQGSAKVVEPQNFWSDDKSDDDDKDDKDDHHDKDSADKCASRSVSVLLGTSTFSIPCLGAGSIVDINGLLAAAFPSLVPSPMPSSAAPSSVASSSVASSSAVDSSSASSVTTTTDSTTDSTTTTTDTTTTTTATTTTDDSIIPPAL</sequence>
<accession>A0AAD5HFH1</accession>
<keyword evidence="4" id="KW-1185">Reference proteome</keyword>
<gene>
    <name evidence="3" type="ORF">K450DRAFT_270732</name>
</gene>
<dbReference type="GeneID" id="75918316"/>
<evidence type="ECO:0000256" key="1">
    <source>
        <dbReference type="SAM" id="MobiDB-lite"/>
    </source>
</evidence>
<feature type="chain" id="PRO_5041897754" evidence="2">
    <location>
        <begin position="21"/>
        <end position="177"/>
    </location>
</feature>
<name>A0AAD5HFH1_UMBRA</name>
<dbReference type="Proteomes" id="UP001206595">
    <property type="component" value="Unassembled WGS sequence"/>
</dbReference>
<feature type="region of interest" description="Disordered" evidence="1">
    <location>
        <begin position="130"/>
        <end position="177"/>
    </location>
</feature>
<feature type="compositionally biased region" description="Low complexity" evidence="1">
    <location>
        <begin position="130"/>
        <end position="171"/>
    </location>
</feature>
<reference evidence="3" key="1">
    <citation type="submission" date="2021-06" db="EMBL/GenBank/DDBJ databases">
        <authorList>
            <consortium name="DOE Joint Genome Institute"/>
            <person name="Mondo S.J."/>
            <person name="Amses K.R."/>
            <person name="Simmons D.R."/>
            <person name="Longcore J.E."/>
            <person name="Seto K."/>
            <person name="Alves G.H."/>
            <person name="Bonds A.E."/>
            <person name="Quandt C.A."/>
            <person name="Davis W.J."/>
            <person name="Chang Y."/>
            <person name="Letcher P.M."/>
            <person name="Powell M.J."/>
            <person name="Kuo A."/>
            <person name="Labutti K."/>
            <person name="Pangilinan J."/>
            <person name="Andreopoulos W."/>
            <person name="Tritt A."/>
            <person name="Riley R."/>
            <person name="Hundley H."/>
            <person name="Johnson J."/>
            <person name="Lipzen A."/>
            <person name="Barry K."/>
            <person name="Berbee M.L."/>
            <person name="Buchler N.E."/>
            <person name="Grigoriev I.V."/>
            <person name="Spatafora J.W."/>
            <person name="Stajich J.E."/>
            <person name="James T.Y."/>
        </authorList>
    </citation>
    <scope>NUCLEOTIDE SEQUENCE</scope>
    <source>
        <strain evidence="3">AG</strain>
    </source>
</reference>
<evidence type="ECO:0000256" key="2">
    <source>
        <dbReference type="SAM" id="SignalP"/>
    </source>
</evidence>
<comment type="caution">
    <text evidence="3">The sequence shown here is derived from an EMBL/GenBank/DDBJ whole genome shotgun (WGS) entry which is preliminary data.</text>
</comment>
<organism evidence="3 4">
    <name type="scientific">Umbelopsis ramanniana AG</name>
    <dbReference type="NCBI Taxonomy" id="1314678"/>
    <lineage>
        <taxon>Eukaryota</taxon>
        <taxon>Fungi</taxon>
        <taxon>Fungi incertae sedis</taxon>
        <taxon>Mucoromycota</taxon>
        <taxon>Mucoromycotina</taxon>
        <taxon>Umbelopsidomycetes</taxon>
        <taxon>Umbelopsidales</taxon>
        <taxon>Umbelopsidaceae</taxon>
        <taxon>Umbelopsis</taxon>
    </lineage>
</organism>
<proteinExistence type="predicted"/>
<evidence type="ECO:0000313" key="4">
    <source>
        <dbReference type="Proteomes" id="UP001206595"/>
    </source>
</evidence>
<feature type="region of interest" description="Disordered" evidence="1">
    <location>
        <begin position="31"/>
        <end position="67"/>
    </location>
</feature>
<reference evidence="3" key="2">
    <citation type="journal article" date="2022" name="Proc. Natl. Acad. Sci. U.S.A.">
        <title>Diploid-dominant life cycles characterize the early evolution of Fungi.</title>
        <authorList>
            <person name="Amses K.R."/>
            <person name="Simmons D.R."/>
            <person name="Longcore J.E."/>
            <person name="Mondo S.J."/>
            <person name="Seto K."/>
            <person name="Jeronimo G.H."/>
            <person name="Bonds A.E."/>
            <person name="Quandt C.A."/>
            <person name="Davis W.J."/>
            <person name="Chang Y."/>
            <person name="Federici B.A."/>
            <person name="Kuo A."/>
            <person name="LaButti K."/>
            <person name="Pangilinan J."/>
            <person name="Andreopoulos W."/>
            <person name="Tritt A."/>
            <person name="Riley R."/>
            <person name="Hundley H."/>
            <person name="Johnson J."/>
            <person name="Lipzen A."/>
            <person name="Barry K."/>
            <person name="Lang B.F."/>
            <person name="Cuomo C.A."/>
            <person name="Buchler N.E."/>
            <person name="Grigoriev I.V."/>
            <person name="Spatafora J.W."/>
            <person name="Stajich J.E."/>
            <person name="James T.Y."/>
        </authorList>
    </citation>
    <scope>NUCLEOTIDE SEQUENCE</scope>
    <source>
        <strain evidence="3">AG</strain>
    </source>
</reference>
<dbReference type="RefSeq" id="XP_051445685.1">
    <property type="nucleotide sequence ID" value="XM_051592974.1"/>
</dbReference>
<keyword evidence="2" id="KW-0732">Signal</keyword>
<dbReference type="EMBL" id="MU620910">
    <property type="protein sequence ID" value="KAI8580681.1"/>
    <property type="molecule type" value="Genomic_DNA"/>
</dbReference>